<evidence type="ECO:0000259" key="6">
    <source>
        <dbReference type="PROSITE" id="PS00624"/>
    </source>
</evidence>
<sequence>MLWTLALITVSVRLTSSVDGFIWLPSAQKHLLLNTAHRPGKLGVGYNRRNFEQQKTSERLQIEVNQRSEYDFIVVGGGTAGSVVASRLAELRQWQILLVEAGSEWSNSDEQDWGLRAEPQPDICFGAADKRCEIPQGKGLGGSTLTNSMLYVRGNPADYDAWAAKLGNRDWSYRSLLPYFLKLENTRTNATSLREDRGKGGPLPISGLRSRSPPLEAFLAACNRHGLQTADYNSDAMDTVGYVQLTRRCGKRITSADAYLRPVRTFFSNLHIMTDAMVAQVLIDSRTKRATGVVVTHRGIRREIRATKEVILSAGPIFTPHLLLLSGIGPRAQLEAHSIPIVQELPVGVKMDLRAVSFPLHFETNRTLDHRAATKLEALAFVNLSPSMDPTHEILFQYEPRGAGEYFSIGIIHLRPSSQGFLRLNEANPSSDPLVYANLFSNPNDMEEILRGIRACLALVHGVEFERLGLKTRKLNVDPCRQLRYATNGYWRCVVRHGVRLAGQPTGTCPMGSRDDSKAVVSVELKVHGVEGLRIVDASVLLPVATGHSQATVYMVAEKASDMIKSHWDWGNEL</sequence>
<dbReference type="InterPro" id="IPR000172">
    <property type="entry name" value="GMC_OxRdtase_N"/>
</dbReference>
<dbReference type="InterPro" id="IPR036188">
    <property type="entry name" value="FAD/NAD-bd_sf"/>
</dbReference>
<evidence type="ECO:0000256" key="3">
    <source>
        <dbReference type="ARBA" id="ARBA00022630"/>
    </source>
</evidence>
<dbReference type="InterPro" id="IPR012132">
    <property type="entry name" value="GMC_OxRdtase"/>
</dbReference>
<evidence type="ECO:0000256" key="4">
    <source>
        <dbReference type="ARBA" id="ARBA00022827"/>
    </source>
</evidence>
<evidence type="ECO:0000313" key="7">
    <source>
        <dbReference type="EnsemblMetazoa" id="AATE003944-PA.1"/>
    </source>
</evidence>
<dbReference type="SUPFAM" id="SSF51905">
    <property type="entry name" value="FAD/NAD(P)-binding domain"/>
    <property type="match status" value="1"/>
</dbReference>
<comment type="similarity">
    <text evidence="2">Belongs to the GMC oxidoreductase family.</text>
</comment>
<dbReference type="GO" id="GO:0050660">
    <property type="term" value="F:flavin adenine dinucleotide binding"/>
    <property type="evidence" value="ECO:0007669"/>
    <property type="project" value="InterPro"/>
</dbReference>
<dbReference type="PROSITE" id="PS00624">
    <property type="entry name" value="GMC_OXRED_2"/>
    <property type="match status" value="1"/>
</dbReference>
<dbReference type="PANTHER" id="PTHR11552">
    <property type="entry name" value="GLUCOSE-METHANOL-CHOLINE GMC OXIDOREDUCTASE"/>
    <property type="match status" value="1"/>
</dbReference>
<dbReference type="STRING" id="41427.A0A182IR79"/>
<proteinExistence type="inferred from homology"/>
<dbReference type="AlphaFoldDB" id="A0A182IR79"/>
<organism evidence="7">
    <name type="scientific">Anopheles atroparvus</name>
    <name type="common">European mosquito</name>
    <dbReference type="NCBI Taxonomy" id="41427"/>
    <lineage>
        <taxon>Eukaryota</taxon>
        <taxon>Metazoa</taxon>
        <taxon>Ecdysozoa</taxon>
        <taxon>Arthropoda</taxon>
        <taxon>Hexapoda</taxon>
        <taxon>Insecta</taxon>
        <taxon>Pterygota</taxon>
        <taxon>Neoptera</taxon>
        <taxon>Endopterygota</taxon>
        <taxon>Diptera</taxon>
        <taxon>Nematocera</taxon>
        <taxon>Culicoidea</taxon>
        <taxon>Culicidae</taxon>
        <taxon>Anophelinae</taxon>
        <taxon>Anopheles</taxon>
    </lineage>
</organism>
<name>A0A182IR79_ANOAO</name>
<dbReference type="PANTHER" id="PTHR11552:SF147">
    <property type="entry name" value="CHOLINE DEHYDROGENASE, MITOCHONDRIAL"/>
    <property type="match status" value="1"/>
</dbReference>
<accession>A0A182IR79</accession>
<feature type="binding site" evidence="5">
    <location>
        <position position="278"/>
    </location>
    <ligand>
        <name>FAD</name>
        <dbReference type="ChEBI" id="CHEBI:57692"/>
    </ligand>
</feature>
<dbReference type="Pfam" id="PF05199">
    <property type="entry name" value="GMC_oxred_C"/>
    <property type="match status" value="1"/>
</dbReference>
<dbReference type="VEuPathDB" id="VectorBase:AATE003944"/>
<dbReference type="GO" id="GO:0016614">
    <property type="term" value="F:oxidoreductase activity, acting on CH-OH group of donors"/>
    <property type="evidence" value="ECO:0007669"/>
    <property type="project" value="InterPro"/>
</dbReference>
<dbReference type="PIRSF" id="PIRSF000137">
    <property type="entry name" value="Alcohol_oxidase"/>
    <property type="match status" value="1"/>
</dbReference>
<dbReference type="Pfam" id="PF00732">
    <property type="entry name" value="GMC_oxred_N"/>
    <property type="match status" value="1"/>
</dbReference>
<evidence type="ECO:0000256" key="5">
    <source>
        <dbReference type="PIRSR" id="PIRSR000137-2"/>
    </source>
</evidence>
<dbReference type="SUPFAM" id="SSF54373">
    <property type="entry name" value="FAD-linked reductases, C-terminal domain"/>
    <property type="match status" value="1"/>
</dbReference>
<feature type="domain" description="Glucose-methanol-choline oxidoreductase N-terminal" evidence="6">
    <location>
        <begin position="315"/>
        <end position="329"/>
    </location>
</feature>
<keyword evidence="4 5" id="KW-0274">FAD</keyword>
<evidence type="ECO:0000256" key="1">
    <source>
        <dbReference type="ARBA" id="ARBA00001974"/>
    </source>
</evidence>
<dbReference type="InterPro" id="IPR007867">
    <property type="entry name" value="GMC_OxRtase_C"/>
</dbReference>
<keyword evidence="3" id="KW-0285">Flavoprotein</keyword>
<reference evidence="7" key="1">
    <citation type="submission" date="2022-08" db="UniProtKB">
        <authorList>
            <consortium name="EnsemblMetazoa"/>
        </authorList>
    </citation>
    <scope>IDENTIFICATION</scope>
    <source>
        <strain evidence="7">EBRO</strain>
    </source>
</reference>
<dbReference type="EnsemblMetazoa" id="AATE003944-RA">
    <property type="protein sequence ID" value="AATE003944-PA.1"/>
    <property type="gene ID" value="AATE003944"/>
</dbReference>
<evidence type="ECO:0000256" key="2">
    <source>
        <dbReference type="ARBA" id="ARBA00010790"/>
    </source>
</evidence>
<dbReference type="Gene3D" id="3.50.50.60">
    <property type="entry name" value="FAD/NAD(P)-binding domain"/>
    <property type="match status" value="2"/>
</dbReference>
<protein>
    <recommendedName>
        <fullName evidence="6">Glucose-methanol-choline oxidoreductase N-terminal domain-containing protein</fullName>
    </recommendedName>
</protein>
<comment type="cofactor">
    <cofactor evidence="1 5">
        <name>FAD</name>
        <dbReference type="ChEBI" id="CHEBI:57692"/>
    </cofactor>
</comment>
<dbReference type="Gene3D" id="3.30.560.10">
    <property type="entry name" value="Glucose Oxidase, domain 3"/>
    <property type="match status" value="2"/>
</dbReference>